<reference evidence="4 5" key="1">
    <citation type="journal article" date="2015" name="Stand. Genomic Sci.">
        <title>Genomic Encyclopedia of Bacterial and Archaeal Type Strains, Phase III: the genomes of soil and plant-associated and newly described type strains.</title>
        <authorList>
            <person name="Whitman W.B."/>
            <person name="Woyke T."/>
            <person name="Klenk H.P."/>
            <person name="Zhou Y."/>
            <person name="Lilburn T.G."/>
            <person name="Beck B.J."/>
            <person name="De Vos P."/>
            <person name="Vandamme P."/>
            <person name="Eisen J.A."/>
            <person name="Garrity G."/>
            <person name="Hugenholtz P."/>
            <person name="Kyrpides N.C."/>
        </authorList>
    </citation>
    <scope>NUCLEOTIDE SEQUENCE [LARGE SCALE GENOMIC DNA]</scope>
    <source>
        <strain evidence="4 5">CECT 7306</strain>
    </source>
</reference>
<dbReference type="Pfam" id="PF03713">
    <property type="entry name" value="DUF305"/>
    <property type="match status" value="1"/>
</dbReference>
<organism evidence="4 5">
    <name type="scientific">Pseudokineococcus lusitanus</name>
    <dbReference type="NCBI Taxonomy" id="763993"/>
    <lineage>
        <taxon>Bacteria</taxon>
        <taxon>Bacillati</taxon>
        <taxon>Actinomycetota</taxon>
        <taxon>Actinomycetes</taxon>
        <taxon>Kineosporiales</taxon>
        <taxon>Kineosporiaceae</taxon>
        <taxon>Pseudokineococcus</taxon>
    </lineage>
</organism>
<dbReference type="AlphaFoldDB" id="A0A3N1HSS5"/>
<dbReference type="EMBL" id="RJKN01000001">
    <property type="protein sequence ID" value="ROP45561.1"/>
    <property type="molecule type" value="Genomic_DNA"/>
</dbReference>
<name>A0A3N1HSS5_9ACTN</name>
<comment type="caution">
    <text evidence="4">The sequence shown here is derived from an EMBL/GenBank/DDBJ whole genome shotgun (WGS) entry which is preliminary data.</text>
</comment>
<dbReference type="InParanoid" id="A0A3N1HSS5"/>
<feature type="compositionally biased region" description="Low complexity" evidence="1">
    <location>
        <begin position="47"/>
        <end position="70"/>
    </location>
</feature>
<dbReference type="PANTHER" id="PTHR36933">
    <property type="entry name" value="SLL0788 PROTEIN"/>
    <property type="match status" value="1"/>
</dbReference>
<dbReference type="InterPro" id="IPR012347">
    <property type="entry name" value="Ferritin-like"/>
</dbReference>
<dbReference type="Gene3D" id="1.20.1260.10">
    <property type="match status" value="1"/>
</dbReference>
<keyword evidence="2" id="KW-0732">Signal</keyword>
<protein>
    <submittedName>
        <fullName evidence="4">Uncharacterized protein (DUF305 family)</fullName>
    </submittedName>
</protein>
<proteinExistence type="predicted"/>
<feature type="signal peptide" evidence="2">
    <location>
        <begin position="1"/>
        <end position="39"/>
    </location>
</feature>
<evidence type="ECO:0000313" key="4">
    <source>
        <dbReference type="EMBL" id="ROP45561.1"/>
    </source>
</evidence>
<sequence length="241" mass="25685">MSTTCFACIYPAAHSRKENFVKIRTVMPALALTSALVLAGCGDDDAPMPGMDMGSGSTSSPTSSSSATEGGDNEHSQDTPTGEAADVMFLQMMYPHHAQATEMAALAQGRTDNQAVLDLATQIEQAQGPEMEEMAQLLESLGEPAPSADMSAMEGMDHGSGSMSGMMDEEDMTTLEAASGREFDQMWLSMMIEHHTGAVEMARTELENGADPQVKQLATEIIEGQEAEITTMTELVNQPPR</sequence>
<keyword evidence="5" id="KW-1185">Reference proteome</keyword>
<evidence type="ECO:0000259" key="3">
    <source>
        <dbReference type="Pfam" id="PF03713"/>
    </source>
</evidence>
<dbReference type="Proteomes" id="UP000276232">
    <property type="component" value="Unassembled WGS sequence"/>
</dbReference>
<gene>
    <name evidence="4" type="ORF">EDC03_0165</name>
</gene>
<dbReference type="RefSeq" id="WP_199719822.1">
    <property type="nucleotide sequence ID" value="NZ_RJKN01000001.1"/>
</dbReference>
<evidence type="ECO:0000256" key="1">
    <source>
        <dbReference type="SAM" id="MobiDB-lite"/>
    </source>
</evidence>
<dbReference type="InterPro" id="IPR005183">
    <property type="entry name" value="DUF305_CopM-like"/>
</dbReference>
<feature type="domain" description="DUF305" evidence="3">
    <location>
        <begin position="86"/>
        <end position="235"/>
    </location>
</feature>
<feature type="chain" id="PRO_5038515153" evidence="2">
    <location>
        <begin position="40"/>
        <end position="241"/>
    </location>
</feature>
<feature type="region of interest" description="Disordered" evidence="1">
    <location>
        <begin position="47"/>
        <end position="80"/>
    </location>
</feature>
<dbReference type="PANTHER" id="PTHR36933:SF1">
    <property type="entry name" value="SLL0788 PROTEIN"/>
    <property type="match status" value="1"/>
</dbReference>
<accession>A0A3N1HSS5</accession>
<evidence type="ECO:0000256" key="2">
    <source>
        <dbReference type="SAM" id="SignalP"/>
    </source>
</evidence>
<evidence type="ECO:0000313" key="5">
    <source>
        <dbReference type="Proteomes" id="UP000276232"/>
    </source>
</evidence>